<reference evidence="2 3" key="1">
    <citation type="submission" date="2019-06" db="EMBL/GenBank/DDBJ databases">
        <title>Genome Sequence of the Brown Rot Fungal Pathogen Monilinia fructicola.</title>
        <authorList>
            <person name="De Miccolis Angelini R.M."/>
            <person name="Landi L."/>
            <person name="Abate D."/>
            <person name="Pollastro S."/>
            <person name="Romanazzi G."/>
            <person name="Faretra F."/>
        </authorList>
    </citation>
    <scope>NUCLEOTIDE SEQUENCE [LARGE SCALE GENOMIC DNA]</scope>
    <source>
        <strain evidence="2 3">Mfrc123</strain>
    </source>
</reference>
<evidence type="ECO:0000256" key="1">
    <source>
        <dbReference type="SAM" id="MobiDB-lite"/>
    </source>
</evidence>
<evidence type="ECO:0000313" key="2">
    <source>
        <dbReference type="EMBL" id="KAA8572161.1"/>
    </source>
</evidence>
<evidence type="ECO:0000313" key="3">
    <source>
        <dbReference type="Proteomes" id="UP000322873"/>
    </source>
</evidence>
<keyword evidence="3" id="KW-1185">Reference proteome</keyword>
<dbReference type="Proteomes" id="UP000322873">
    <property type="component" value="Unassembled WGS sequence"/>
</dbReference>
<protein>
    <submittedName>
        <fullName evidence="2">Uncharacterized protein</fullName>
    </submittedName>
</protein>
<proteinExistence type="predicted"/>
<organism evidence="2 3">
    <name type="scientific">Monilinia fructicola</name>
    <name type="common">Brown rot fungus</name>
    <name type="synonym">Ciboria fructicola</name>
    <dbReference type="NCBI Taxonomy" id="38448"/>
    <lineage>
        <taxon>Eukaryota</taxon>
        <taxon>Fungi</taxon>
        <taxon>Dikarya</taxon>
        <taxon>Ascomycota</taxon>
        <taxon>Pezizomycotina</taxon>
        <taxon>Leotiomycetes</taxon>
        <taxon>Helotiales</taxon>
        <taxon>Sclerotiniaceae</taxon>
        <taxon>Monilinia</taxon>
    </lineage>
</organism>
<dbReference type="AlphaFoldDB" id="A0A5M9JSC6"/>
<feature type="region of interest" description="Disordered" evidence="1">
    <location>
        <begin position="109"/>
        <end position="132"/>
    </location>
</feature>
<dbReference type="EMBL" id="VICG01000005">
    <property type="protein sequence ID" value="KAA8572161.1"/>
    <property type="molecule type" value="Genomic_DNA"/>
</dbReference>
<accession>A0A5M9JSC6</accession>
<name>A0A5M9JSC6_MONFR</name>
<sequence>MATLGKDRTLHIWQYNPEYYISKVPQRGHGTRVTYHLFERILGRATVKEGEASVYKNHCGGQLSYMFRCGGLYDIPYTQIYYIRRVKPSISIESARHANRLVCSGQMRSRGGVVKSPGSKKKSSFQRGFSSPTSRWGKVLPFVLLIFGDLWEGVVRRGEGL</sequence>
<comment type="caution">
    <text evidence="2">The sequence shown here is derived from an EMBL/GenBank/DDBJ whole genome shotgun (WGS) entry which is preliminary data.</text>
</comment>
<gene>
    <name evidence="2" type="ORF">EYC84_002074</name>
</gene>